<organism evidence="1 2">
    <name type="scientific">Araneus ventricosus</name>
    <name type="common">Orbweaver spider</name>
    <name type="synonym">Epeira ventricosa</name>
    <dbReference type="NCBI Taxonomy" id="182803"/>
    <lineage>
        <taxon>Eukaryota</taxon>
        <taxon>Metazoa</taxon>
        <taxon>Ecdysozoa</taxon>
        <taxon>Arthropoda</taxon>
        <taxon>Chelicerata</taxon>
        <taxon>Arachnida</taxon>
        <taxon>Araneae</taxon>
        <taxon>Araneomorphae</taxon>
        <taxon>Entelegynae</taxon>
        <taxon>Araneoidea</taxon>
        <taxon>Araneidae</taxon>
        <taxon>Araneus</taxon>
    </lineage>
</organism>
<sequence>MNYDSLAKRCDFFSAFPPPSLSWDNPTFQRQRSVIPPRSVLIRASEVIHPLLPAPRGGVIYDFVKWLRDDPKKAGVFARIEAFLQFRLAKTKRQGSPYWKLLEDFILSKNVAT</sequence>
<comment type="caution">
    <text evidence="1">The sequence shown here is derived from an EMBL/GenBank/DDBJ whole genome shotgun (WGS) entry which is preliminary data.</text>
</comment>
<name>A0A4Y2JHP5_ARAVE</name>
<keyword evidence="2" id="KW-1185">Reference proteome</keyword>
<evidence type="ECO:0000313" key="1">
    <source>
        <dbReference type="EMBL" id="GBM89444.1"/>
    </source>
</evidence>
<accession>A0A4Y2JHP5</accession>
<proteinExistence type="predicted"/>
<dbReference type="EMBL" id="BGPR01003540">
    <property type="protein sequence ID" value="GBM89444.1"/>
    <property type="molecule type" value="Genomic_DNA"/>
</dbReference>
<dbReference type="Proteomes" id="UP000499080">
    <property type="component" value="Unassembled WGS sequence"/>
</dbReference>
<gene>
    <name evidence="1" type="ORF">AVEN_133593_1</name>
</gene>
<protein>
    <submittedName>
        <fullName evidence="1">Uncharacterized protein</fullName>
    </submittedName>
</protein>
<reference evidence="1 2" key="1">
    <citation type="journal article" date="2019" name="Sci. Rep.">
        <title>Orb-weaving spider Araneus ventricosus genome elucidates the spidroin gene catalogue.</title>
        <authorList>
            <person name="Kono N."/>
            <person name="Nakamura H."/>
            <person name="Ohtoshi R."/>
            <person name="Moran D.A.P."/>
            <person name="Shinohara A."/>
            <person name="Yoshida Y."/>
            <person name="Fujiwara M."/>
            <person name="Mori M."/>
            <person name="Tomita M."/>
            <person name="Arakawa K."/>
        </authorList>
    </citation>
    <scope>NUCLEOTIDE SEQUENCE [LARGE SCALE GENOMIC DNA]</scope>
</reference>
<evidence type="ECO:0000313" key="2">
    <source>
        <dbReference type="Proteomes" id="UP000499080"/>
    </source>
</evidence>
<dbReference type="AlphaFoldDB" id="A0A4Y2JHP5"/>